<evidence type="ECO:0000259" key="1">
    <source>
        <dbReference type="Pfam" id="PF22636"/>
    </source>
</evidence>
<dbReference type="PANTHER" id="PTHR36934:SF1">
    <property type="entry name" value="THIOESTERASE DOMAIN-CONTAINING PROTEIN"/>
    <property type="match status" value="1"/>
</dbReference>
<protein>
    <submittedName>
        <fullName evidence="2">Thioesterase</fullName>
    </submittedName>
</protein>
<dbReference type="InterPro" id="IPR029069">
    <property type="entry name" value="HotDog_dom_sf"/>
</dbReference>
<name>A0ABS7FYR4_9ACTN</name>
<dbReference type="CDD" id="cd03440">
    <property type="entry name" value="hot_dog"/>
    <property type="match status" value="1"/>
</dbReference>
<dbReference type="Proteomes" id="UP000774570">
    <property type="component" value="Unassembled WGS sequence"/>
</dbReference>
<dbReference type="PIRSF" id="PIRSF014972">
    <property type="entry name" value="FlK"/>
    <property type="match status" value="1"/>
</dbReference>
<evidence type="ECO:0000313" key="2">
    <source>
        <dbReference type="EMBL" id="MBW8485085.1"/>
    </source>
</evidence>
<dbReference type="InterPro" id="IPR025540">
    <property type="entry name" value="FlK"/>
</dbReference>
<dbReference type="Gene3D" id="3.10.129.10">
    <property type="entry name" value="Hotdog Thioesterase"/>
    <property type="match status" value="1"/>
</dbReference>
<comment type="caution">
    <text evidence="2">The sequence shown here is derived from an EMBL/GenBank/DDBJ whole genome shotgun (WGS) entry which is preliminary data.</text>
</comment>
<dbReference type="SUPFAM" id="SSF54637">
    <property type="entry name" value="Thioesterase/thiol ester dehydrase-isomerase"/>
    <property type="match status" value="1"/>
</dbReference>
<dbReference type="RefSeq" id="WP_220168311.1">
    <property type="nucleotide sequence ID" value="NZ_JAIBOA010000014.1"/>
</dbReference>
<gene>
    <name evidence="2" type="ORF">K1Y72_22065</name>
</gene>
<dbReference type="PANTHER" id="PTHR36934">
    <property type="entry name" value="BLR0278 PROTEIN"/>
    <property type="match status" value="1"/>
</dbReference>
<dbReference type="Pfam" id="PF22636">
    <property type="entry name" value="FlK"/>
    <property type="match status" value="1"/>
</dbReference>
<dbReference type="EMBL" id="JAIBOA010000014">
    <property type="protein sequence ID" value="MBW8485085.1"/>
    <property type="molecule type" value="Genomic_DNA"/>
</dbReference>
<sequence length="131" mass="13415">MALEAGLRAETLITVDRADTAEQVGSGDVPVLATPRLLALAEQATLKAIEGRLGDGRTSVGTRLELEHRTASPVGAEVTVGAELVEVDGRRLVFAVAATDRAGALVGSGRIERLVVDRATFLSGAAARAAG</sequence>
<dbReference type="InterPro" id="IPR054485">
    <property type="entry name" value="FlK-like_dom"/>
</dbReference>
<evidence type="ECO:0000313" key="3">
    <source>
        <dbReference type="Proteomes" id="UP000774570"/>
    </source>
</evidence>
<reference evidence="2 3" key="1">
    <citation type="submission" date="2021-07" db="EMBL/GenBank/DDBJ databases">
        <title>Actinomadura sp. PM05-2 isolated from lichen.</title>
        <authorList>
            <person name="Somphong A."/>
            <person name="Phongsopitanun W."/>
            <person name="Tanasupawat S."/>
            <person name="Peongsungnone V."/>
        </authorList>
    </citation>
    <scope>NUCLEOTIDE SEQUENCE [LARGE SCALE GENOMIC DNA]</scope>
    <source>
        <strain evidence="2 3">PM05-2</strain>
    </source>
</reference>
<feature type="domain" description="Fluoroacetyl-CoA-specific thioesterase-like" evidence="1">
    <location>
        <begin position="15"/>
        <end position="118"/>
    </location>
</feature>
<accession>A0ABS7FYR4</accession>
<organism evidence="2 3">
    <name type="scientific">Actinomadura parmotrematis</name>
    <dbReference type="NCBI Taxonomy" id="2864039"/>
    <lineage>
        <taxon>Bacteria</taxon>
        <taxon>Bacillati</taxon>
        <taxon>Actinomycetota</taxon>
        <taxon>Actinomycetes</taxon>
        <taxon>Streptosporangiales</taxon>
        <taxon>Thermomonosporaceae</taxon>
        <taxon>Actinomadura</taxon>
    </lineage>
</organism>
<proteinExistence type="predicted"/>
<keyword evidence="3" id="KW-1185">Reference proteome</keyword>